<dbReference type="EMBL" id="CACVBM020000444">
    <property type="protein sequence ID" value="CAA7019182.1"/>
    <property type="molecule type" value="Genomic_DNA"/>
</dbReference>
<proteinExistence type="predicted"/>
<comment type="caution">
    <text evidence="1">The sequence shown here is derived from an EMBL/GenBank/DDBJ whole genome shotgun (WGS) entry which is preliminary data.</text>
</comment>
<name>A0A6D2HUQ4_9BRAS</name>
<gene>
    <name evidence="1" type="ORF">MERR_LOCUS6417</name>
</gene>
<keyword evidence="2" id="KW-1185">Reference proteome</keyword>
<dbReference type="AlphaFoldDB" id="A0A6D2HUQ4"/>
<organism evidence="1 2">
    <name type="scientific">Microthlaspi erraticum</name>
    <dbReference type="NCBI Taxonomy" id="1685480"/>
    <lineage>
        <taxon>Eukaryota</taxon>
        <taxon>Viridiplantae</taxon>
        <taxon>Streptophyta</taxon>
        <taxon>Embryophyta</taxon>
        <taxon>Tracheophyta</taxon>
        <taxon>Spermatophyta</taxon>
        <taxon>Magnoliopsida</taxon>
        <taxon>eudicotyledons</taxon>
        <taxon>Gunneridae</taxon>
        <taxon>Pentapetalae</taxon>
        <taxon>rosids</taxon>
        <taxon>malvids</taxon>
        <taxon>Brassicales</taxon>
        <taxon>Brassicaceae</taxon>
        <taxon>Coluteocarpeae</taxon>
        <taxon>Microthlaspi</taxon>
    </lineage>
</organism>
<reference evidence="1" key="1">
    <citation type="submission" date="2020-01" db="EMBL/GenBank/DDBJ databases">
        <authorList>
            <person name="Mishra B."/>
        </authorList>
    </citation>
    <scope>NUCLEOTIDE SEQUENCE [LARGE SCALE GENOMIC DNA]</scope>
</reference>
<sequence length="86" mass="9475">MDMNRSQVDSGEASKFSIVNLYMFVQIIGCLGMEGRLLVEDAGLKDRLSPTTDFGKPTMTVASQEASVPPRRIRVWNPPAIDTDDS</sequence>
<dbReference type="Proteomes" id="UP000467841">
    <property type="component" value="Unassembled WGS sequence"/>
</dbReference>
<accession>A0A6D2HUQ4</accession>
<evidence type="ECO:0000313" key="2">
    <source>
        <dbReference type="Proteomes" id="UP000467841"/>
    </source>
</evidence>
<protein>
    <submittedName>
        <fullName evidence="1">Uncharacterized protein</fullName>
    </submittedName>
</protein>
<evidence type="ECO:0000313" key="1">
    <source>
        <dbReference type="EMBL" id="CAA7019182.1"/>
    </source>
</evidence>